<dbReference type="KEGG" id="tbg:TbgDal_X16900"/>
<protein>
    <submittedName>
        <fullName evidence="2">Uncharacterized protein</fullName>
    </submittedName>
</protein>
<accession>D0A029</accession>
<evidence type="ECO:0000313" key="2">
    <source>
        <dbReference type="EMBL" id="CBH16587.1"/>
    </source>
</evidence>
<feature type="region of interest" description="Disordered" evidence="1">
    <location>
        <begin position="171"/>
        <end position="217"/>
    </location>
</feature>
<dbReference type="RefSeq" id="XP_011778851.1">
    <property type="nucleotide sequence ID" value="XM_011780549.1"/>
</dbReference>
<organism evidence="2 3">
    <name type="scientific">Trypanosoma brucei gambiense (strain MHOM/CI/86/DAL972)</name>
    <dbReference type="NCBI Taxonomy" id="679716"/>
    <lineage>
        <taxon>Eukaryota</taxon>
        <taxon>Discoba</taxon>
        <taxon>Euglenozoa</taxon>
        <taxon>Kinetoplastea</taxon>
        <taxon>Metakinetoplastina</taxon>
        <taxon>Trypanosomatida</taxon>
        <taxon>Trypanosomatidae</taxon>
        <taxon>Trypanosoma</taxon>
    </lineage>
</organism>
<dbReference type="Proteomes" id="UP000002316">
    <property type="component" value="Chromosome 10"/>
</dbReference>
<sequence>MRCHRVFTVRFGLQHRCNSQWCPHGAPECGGQRPVSDAVERDTSSEWMQTHISRAVEEGRHTKEAAAYFESIMNDKPEFRLFMREAQRLIGDQDPRGLTRYQQTHYSEKLSRYMSGVASERLMRAHTEDENTRRHTHDGSPTGENYWFEAGQVLASPTVPSFVKDEVLREMRGGRKEDSPAFEEPKAVAEMETDDEGFAEHLRRQRKRLLSPDDHLN</sequence>
<dbReference type="VEuPathDB" id="TriTrypDB:Tbg972.10.16900"/>
<reference evidence="3" key="1">
    <citation type="journal article" date="2010" name="PLoS Negl. Trop. Dis.">
        <title>The genome sequence of Trypanosoma brucei gambiense, causative agent of chronic human african trypanosomiasis.</title>
        <authorList>
            <person name="Jackson A.P."/>
            <person name="Sanders M."/>
            <person name="Berry A."/>
            <person name="McQuillan J."/>
            <person name="Aslett M.A."/>
            <person name="Quail M.A."/>
            <person name="Chukualim B."/>
            <person name="Capewell P."/>
            <person name="MacLeod A."/>
            <person name="Melville S.E."/>
            <person name="Gibson W."/>
            <person name="Barry J.D."/>
            <person name="Berriman M."/>
            <person name="Hertz-Fowler C."/>
        </authorList>
    </citation>
    <scope>NUCLEOTIDE SEQUENCE [LARGE SCALE GENOMIC DNA]</scope>
    <source>
        <strain evidence="3">MHOM/CI/86/DAL972</strain>
    </source>
</reference>
<evidence type="ECO:0000256" key="1">
    <source>
        <dbReference type="SAM" id="MobiDB-lite"/>
    </source>
</evidence>
<feature type="compositionally biased region" description="Basic and acidic residues" evidence="1">
    <location>
        <begin position="171"/>
        <end position="189"/>
    </location>
</feature>
<name>D0A029_TRYB9</name>
<dbReference type="GeneID" id="23864921"/>
<gene>
    <name evidence="2" type="ORF">TbgDal_X16900</name>
</gene>
<evidence type="ECO:0000313" key="3">
    <source>
        <dbReference type="Proteomes" id="UP000002316"/>
    </source>
</evidence>
<dbReference type="EMBL" id="FN554973">
    <property type="protein sequence ID" value="CBH16587.1"/>
    <property type="molecule type" value="Genomic_DNA"/>
</dbReference>
<feature type="region of interest" description="Disordered" evidence="1">
    <location>
        <begin position="125"/>
        <end position="144"/>
    </location>
</feature>
<dbReference type="AlphaFoldDB" id="D0A029"/>
<proteinExistence type="predicted"/>
<dbReference type="OrthoDB" id="251450at2759"/>